<organism evidence="1 2">
    <name type="scientific">Pseudonocardia endophytica</name>
    <dbReference type="NCBI Taxonomy" id="401976"/>
    <lineage>
        <taxon>Bacteria</taxon>
        <taxon>Bacillati</taxon>
        <taxon>Actinomycetota</taxon>
        <taxon>Actinomycetes</taxon>
        <taxon>Pseudonocardiales</taxon>
        <taxon>Pseudonocardiaceae</taxon>
        <taxon>Pseudonocardia</taxon>
    </lineage>
</organism>
<evidence type="ECO:0000313" key="2">
    <source>
        <dbReference type="Proteomes" id="UP000295560"/>
    </source>
</evidence>
<protein>
    <recommendedName>
        <fullName evidence="3">Ribbon-helix-helix CopG family protein</fullName>
    </recommendedName>
</protein>
<gene>
    <name evidence="1" type="ORF">EV378_2244</name>
</gene>
<keyword evidence="2" id="KW-1185">Reference proteome</keyword>
<evidence type="ECO:0000313" key="1">
    <source>
        <dbReference type="EMBL" id="TCK26409.1"/>
    </source>
</evidence>
<reference evidence="1 2" key="1">
    <citation type="submission" date="2019-03" db="EMBL/GenBank/DDBJ databases">
        <title>Sequencing the genomes of 1000 actinobacteria strains.</title>
        <authorList>
            <person name="Klenk H.-P."/>
        </authorList>
    </citation>
    <scope>NUCLEOTIDE SEQUENCE [LARGE SCALE GENOMIC DNA]</scope>
    <source>
        <strain evidence="1 2">DSM 44969</strain>
    </source>
</reference>
<dbReference type="Proteomes" id="UP000295560">
    <property type="component" value="Unassembled WGS sequence"/>
</dbReference>
<name>A0A4R1I1S2_PSEEN</name>
<proteinExistence type="predicted"/>
<comment type="caution">
    <text evidence="1">The sequence shown here is derived from an EMBL/GenBank/DDBJ whole genome shotgun (WGS) entry which is preliminary data.</text>
</comment>
<dbReference type="EMBL" id="SMFZ01000001">
    <property type="protein sequence ID" value="TCK26409.1"/>
    <property type="molecule type" value="Genomic_DNA"/>
</dbReference>
<sequence>MVGAVCTRYDFGMRSERVTVTLPAELVAEARDAVARGSSASLSAYVAEAVQARQDRDASLATLASLYGGPPPADELDAARRSLRPRHSACVG</sequence>
<dbReference type="AlphaFoldDB" id="A0A4R1I1S2"/>
<evidence type="ECO:0008006" key="3">
    <source>
        <dbReference type="Google" id="ProtNLM"/>
    </source>
</evidence>
<accession>A0A4R1I1S2</accession>